<name>A0ABY8DLL9_9HYPH</name>
<protein>
    <submittedName>
        <fullName evidence="3">EscU/YscU/HrcU family type III secretion system export apparatus switch protein</fullName>
    </submittedName>
</protein>
<dbReference type="Proteomes" id="UP001229355">
    <property type="component" value="Plasmid unnamed"/>
</dbReference>
<dbReference type="PRINTS" id="PR00950">
    <property type="entry name" value="TYPE3IMSPROT"/>
</dbReference>
<evidence type="ECO:0000256" key="1">
    <source>
        <dbReference type="ARBA" id="ARBA00010690"/>
    </source>
</evidence>
<dbReference type="Gene3D" id="3.40.1690.10">
    <property type="entry name" value="secretion proteins EscU"/>
    <property type="match status" value="1"/>
</dbReference>
<keyword evidence="2" id="KW-0812">Transmembrane</keyword>
<dbReference type="SUPFAM" id="SSF160544">
    <property type="entry name" value="EscU C-terminal domain-like"/>
    <property type="match status" value="1"/>
</dbReference>
<evidence type="ECO:0000256" key="2">
    <source>
        <dbReference type="SAM" id="Phobius"/>
    </source>
</evidence>
<dbReference type="EMBL" id="CP120375">
    <property type="protein sequence ID" value="WEX91764.1"/>
    <property type="molecule type" value="Genomic_DNA"/>
</dbReference>
<sequence length="351" mass="38391">MSGEKTEKPTPKRLRDLRRKGQVARSSEVVSAALIIGFFALFFASLPGMINRLEAIILLPIPLLEGDLLSVTEKLLQSYVAELQRMLAPFIGIVLVIGIGANVIQNGPMFTPEAVAPTLKKLSPSENAKRIVSVGNFIDLGQSIGKILLVGSVLLFVLREGMHALVWTPSCGVPCLRALTGNLLLGVAIYTALSFVTVAIADFAFRRWQFTKKNMMSKDELKREHKQSEGAPLVIATRRRLHMELLAKGMINRSRNATVLITNPTHVAVAIYFDRQHTPLPLVSAIGTDLLAQEMIDAAVANAVPVVRNIPLARALLKDCLVDEYIPSHLLESLAEVLRALRKLATEAGDR</sequence>
<dbReference type="Pfam" id="PF01312">
    <property type="entry name" value="Bac_export_2"/>
    <property type="match status" value="1"/>
</dbReference>
<feature type="transmembrane region" description="Helical" evidence="2">
    <location>
        <begin position="29"/>
        <end position="50"/>
    </location>
</feature>
<accession>A0ABY8DLL9</accession>
<dbReference type="Gene3D" id="6.10.250.2080">
    <property type="match status" value="1"/>
</dbReference>
<dbReference type="RefSeq" id="WP_280663720.1">
    <property type="nucleotide sequence ID" value="NZ_CP120375.1"/>
</dbReference>
<keyword evidence="2" id="KW-1133">Transmembrane helix</keyword>
<feature type="transmembrane region" description="Helical" evidence="2">
    <location>
        <begin position="187"/>
        <end position="205"/>
    </location>
</feature>
<comment type="similarity">
    <text evidence="1">Belongs to the type III secretion exporter family.</text>
</comment>
<proteinExistence type="inferred from homology"/>
<keyword evidence="4" id="KW-1185">Reference proteome</keyword>
<dbReference type="PANTHER" id="PTHR30531:SF14">
    <property type="entry name" value="SURFACE PRESENTATION OF ANTIGENS PROTEIN SPAS"/>
    <property type="match status" value="1"/>
</dbReference>
<organism evidence="3 4">
    <name type="scientific">Sinorhizobium garamanticum</name>
    <dbReference type="NCBI Taxonomy" id="680247"/>
    <lineage>
        <taxon>Bacteria</taxon>
        <taxon>Pseudomonadati</taxon>
        <taxon>Pseudomonadota</taxon>
        <taxon>Alphaproteobacteria</taxon>
        <taxon>Hyphomicrobiales</taxon>
        <taxon>Rhizobiaceae</taxon>
        <taxon>Sinorhizobium/Ensifer group</taxon>
        <taxon>Sinorhizobium</taxon>
    </lineage>
</organism>
<keyword evidence="3" id="KW-0614">Plasmid</keyword>
<evidence type="ECO:0000313" key="4">
    <source>
        <dbReference type="Proteomes" id="UP001229355"/>
    </source>
</evidence>
<reference evidence="3 4" key="1">
    <citation type="submission" date="2023-03" db="EMBL/GenBank/DDBJ databases">
        <authorList>
            <person name="Kaur S."/>
            <person name="Espinosa-Saiz D."/>
            <person name="Velazquez E."/>
            <person name="Menendez E."/>
            <person name="diCenzo G.C."/>
        </authorList>
    </citation>
    <scope>NUCLEOTIDE SEQUENCE [LARGE SCALE GENOMIC DNA]</scope>
    <source>
        <strain evidence="3 4">LMG 24692</strain>
        <plasmid evidence="3 4">unnamed</plasmid>
    </source>
</reference>
<dbReference type="InterPro" id="IPR006135">
    <property type="entry name" value="T3SS_substrate_exporter"/>
</dbReference>
<keyword evidence="2" id="KW-0472">Membrane</keyword>
<evidence type="ECO:0000313" key="3">
    <source>
        <dbReference type="EMBL" id="WEX91764.1"/>
    </source>
</evidence>
<feature type="transmembrane region" description="Helical" evidence="2">
    <location>
        <begin position="86"/>
        <end position="104"/>
    </location>
</feature>
<geneLocation type="plasmid" evidence="3 4">
    <name>unnamed</name>
</geneLocation>
<gene>
    <name evidence="3" type="ORF">PZN02_006080</name>
</gene>
<dbReference type="PANTHER" id="PTHR30531">
    <property type="entry name" value="FLAGELLAR BIOSYNTHETIC PROTEIN FLHB"/>
    <property type="match status" value="1"/>
</dbReference>
<dbReference type="InterPro" id="IPR029025">
    <property type="entry name" value="T3SS_substrate_exporter_C"/>
</dbReference>